<sequence>MKFKHGKLRDERDSTLRISAKSKEPKLTWRESLPSLALIALIALIVLIAFLLLAR</sequence>
<proteinExistence type="predicted"/>
<organism evidence="2 3">
    <name type="scientific">Ferrigenium kumadai</name>
    <dbReference type="NCBI Taxonomy" id="1682490"/>
    <lineage>
        <taxon>Bacteria</taxon>
        <taxon>Pseudomonadati</taxon>
        <taxon>Pseudomonadota</taxon>
        <taxon>Betaproteobacteria</taxon>
        <taxon>Nitrosomonadales</taxon>
        <taxon>Gallionellaceae</taxon>
        <taxon>Ferrigenium</taxon>
    </lineage>
</organism>
<dbReference type="KEGG" id="fku:FGKAn22_08670"/>
<dbReference type="RefSeq" id="WP_212786767.1">
    <property type="nucleotide sequence ID" value="NZ_AP019536.1"/>
</dbReference>
<feature type="transmembrane region" description="Helical" evidence="1">
    <location>
        <begin position="33"/>
        <end position="54"/>
    </location>
</feature>
<keyword evidence="1" id="KW-0812">Transmembrane</keyword>
<dbReference type="AlphaFoldDB" id="A0AAN1T0P1"/>
<evidence type="ECO:0000313" key="3">
    <source>
        <dbReference type="Proteomes" id="UP001319121"/>
    </source>
</evidence>
<dbReference type="Proteomes" id="UP001319121">
    <property type="component" value="Chromosome"/>
</dbReference>
<keyword evidence="1" id="KW-0472">Membrane</keyword>
<protein>
    <submittedName>
        <fullName evidence="2">Uncharacterized protein</fullName>
    </submittedName>
</protein>
<gene>
    <name evidence="2" type="ORF">FGKAn22_08670</name>
</gene>
<reference evidence="2 3" key="1">
    <citation type="submission" date="2019-03" db="EMBL/GenBank/DDBJ databases">
        <title>Complete genome sequence of Ferrigenium kumadai strain An22, a microaerophilic iron-oxidizing bacterium isolated from a paddy field soil.</title>
        <authorList>
            <person name="Watanabe T."/>
            <person name="Asakawa S."/>
        </authorList>
    </citation>
    <scope>NUCLEOTIDE SEQUENCE [LARGE SCALE GENOMIC DNA]</scope>
    <source>
        <strain evidence="2 3">An22</strain>
    </source>
</reference>
<dbReference type="EMBL" id="AP019536">
    <property type="protein sequence ID" value="BBI99174.1"/>
    <property type="molecule type" value="Genomic_DNA"/>
</dbReference>
<accession>A0AAN1T0P1</accession>
<evidence type="ECO:0000256" key="1">
    <source>
        <dbReference type="SAM" id="Phobius"/>
    </source>
</evidence>
<keyword evidence="1" id="KW-1133">Transmembrane helix</keyword>
<keyword evidence="3" id="KW-1185">Reference proteome</keyword>
<name>A0AAN1T0P1_9PROT</name>
<evidence type="ECO:0000313" key="2">
    <source>
        <dbReference type="EMBL" id="BBI99174.1"/>
    </source>
</evidence>